<dbReference type="KEGG" id="zma:100382714"/>
<sequence length="334" mass="37491">MFAKKLCSQLNNRSSLAASASAKNTSRQHGQSLIDNAIVSTSTPPNVLLIASLLWAAQQNGHPELIGKTPIVRPSLDVERHILLKGAFDKAEEIVLRMKQWDGTAGLVWQKDSLMVPKWLTDRLMAFLIFYSEAITALLCCALIPGLLLLELVKFTETWQGTVCWEPTILLMMRRHLYKQNELYATLFEGAMIGYTPGGMQFAQETIETMISSNLFLTAEMANTLSPWPWFNCVQECVLWQFDLLDISALHASRIGFSFVIILTESIKVLKMLLVDQGAAGHFFVMIWDPGGIDVMYRLEGKPNFKKGRMSAARHLNHEPLSLSQQGSWTKTSK</sequence>
<name>C0PA16_MAIZE</name>
<proteinExistence type="evidence at transcript level"/>
<dbReference type="AlphaFoldDB" id="C0PA16"/>
<evidence type="ECO:0000313" key="2">
    <source>
        <dbReference type="EMBL" id="ACN31011.1"/>
    </source>
</evidence>
<protein>
    <submittedName>
        <fullName evidence="2">Uncharacterized protein</fullName>
    </submittedName>
</protein>
<dbReference type="OrthoDB" id="2018133at2759"/>
<feature type="transmembrane region" description="Helical" evidence="1">
    <location>
        <begin position="124"/>
        <end position="150"/>
    </location>
</feature>
<keyword evidence="1" id="KW-1133">Transmembrane helix</keyword>
<accession>C0PA16</accession>
<keyword evidence="1" id="KW-0472">Membrane</keyword>
<evidence type="ECO:0000256" key="1">
    <source>
        <dbReference type="SAM" id="Phobius"/>
    </source>
</evidence>
<keyword evidence="1" id="KW-0812">Transmembrane</keyword>
<reference evidence="2" key="1">
    <citation type="journal article" date="2009" name="PLoS Genet.">
        <title>Sequencing, mapping, and analysis of 27,455 maize full-length cDNAs.</title>
        <authorList>
            <person name="Soderlund C."/>
            <person name="Descour A."/>
            <person name="Kudrna D."/>
            <person name="Bomhoff M."/>
            <person name="Boyd L."/>
            <person name="Currie J."/>
            <person name="Angelova A."/>
            <person name="Collura K."/>
            <person name="Wissotski M."/>
            <person name="Ashley E."/>
            <person name="Morrow D."/>
            <person name="Fernandes J."/>
            <person name="Walbot V."/>
            <person name="Yu Y."/>
        </authorList>
    </citation>
    <scope>NUCLEOTIDE SEQUENCE</scope>
    <source>
        <strain evidence="2">B73</strain>
    </source>
</reference>
<organism evidence="2">
    <name type="scientific">Zea mays</name>
    <name type="common">Maize</name>
    <dbReference type="NCBI Taxonomy" id="4577"/>
    <lineage>
        <taxon>Eukaryota</taxon>
        <taxon>Viridiplantae</taxon>
        <taxon>Streptophyta</taxon>
        <taxon>Embryophyta</taxon>
        <taxon>Tracheophyta</taxon>
        <taxon>Spermatophyta</taxon>
        <taxon>Magnoliopsida</taxon>
        <taxon>Liliopsida</taxon>
        <taxon>Poales</taxon>
        <taxon>Poaceae</taxon>
        <taxon>PACMAD clade</taxon>
        <taxon>Panicoideae</taxon>
        <taxon>Andropogonodae</taxon>
        <taxon>Andropogoneae</taxon>
        <taxon>Tripsacinae</taxon>
        <taxon>Zea</taxon>
    </lineage>
</organism>
<dbReference type="EMBL" id="BT065135">
    <property type="protein sequence ID" value="ACN31011.1"/>
    <property type="molecule type" value="mRNA"/>
</dbReference>